<feature type="domain" description="HMA" evidence="6">
    <location>
        <begin position="176"/>
        <end position="240"/>
    </location>
</feature>
<feature type="compositionally biased region" description="Basic and acidic residues" evidence="5">
    <location>
        <begin position="244"/>
        <end position="275"/>
    </location>
</feature>
<evidence type="ECO:0000259" key="6">
    <source>
        <dbReference type="PROSITE" id="PS50846"/>
    </source>
</evidence>
<evidence type="ECO:0000313" key="8">
    <source>
        <dbReference type="Proteomes" id="UP000685013"/>
    </source>
</evidence>
<evidence type="ECO:0000256" key="3">
    <source>
        <dbReference type="ARBA" id="ARBA00023289"/>
    </source>
</evidence>
<evidence type="ECO:0000256" key="2">
    <source>
        <dbReference type="ARBA" id="ARBA00022723"/>
    </source>
</evidence>
<dbReference type="InterPro" id="IPR044577">
    <property type="entry name" value="HIPP4/7/8/17/18/19"/>
</dbReference>
<feature type="compositionally biased region" description="Basic and acidic residues" evidence="5">
    <location>
        <begin position="30"/>
        <end position="69"/>
    </location>
</feature>
<keyword evidence="3" id="KW-0636">Prenylation</keyword>
<protein>
    <submittedName>
        <fullName evidence="7">Heavy metal-associated isoprenylated plant protein 7</fullName>
    </submittedName>
</protein>
<dbReference type="CDD" id="cd00371">
    <property type="entry name" value="HMA"/>
    <property type="match status" value="2"/>
</dbReference>
<comment type="caution">
    <text evidence="7">The sequence shown here is derived from an EMBL/GenBank/DDBJ whole genome shotgun (WGS) entry which is preliminary data.</text>
</comment>
<keyword evidence="3" id="KW-0449">Lipoprotein</keyword>
<reference evidence="7 8" key="1">
    <citation type="journal article" date="2021" name="Hortic Res">
        <title>The domestication of Cucurbita argyrosperma as revealed by the genome of its wild relative.</title>
        <authorList>
            <person name="Barrera-Redondo J."/>
            <person name="Sanchez-de la Vega G."/>
            <person name="Aguirre-Liguori J.A."/>
            <person name="Castellanos-Morales G."/>
            <person name="Gutierrez-Guerrero Y.T."/>
            <person name="Aguirre-Dugua X."/>
            <person name="Aguirre-Planter E."/>
            <person name="Tenaillon M.I."/>
            <person name="Lira-Saade R."/>
            <person name="Eguiarte L.E."/>
        </authorList>
    </citation>
    <scope>NUCLEOTIDE SEQUENCE [LARGE SCALE GENOMIC DNA]</scope>
    <source>
        <strain evidence="7">JBR-2021</strain>
    </source>
</reference>
<feature type="region of interest" description="Disordered" evidence="5">
    <location>
        <begin position="138"/>
        <end position="173"/>
    </location>
</feature>
<feature type="non-terminal residue" evidence="7">
    <location>
        <position position="1"/>
    </location>
</feature>
<dbReference type="GO" id="GO:0046872">
    <property type="term" value="F:metal ion binding"/>
    <property type="evidence" value="ECO:0007669"/>
    <property type="project" value="UniProtKB-KW"/>
</dbReference>
<keyword evidence="1" id="KW-0488">Methylation</keyword>
<name>A0AAV6MP11_9ROSI</name>
<feature type="compositionally biased region" description="Basic and acidic residues" evidence="5">
    <location>
        <begin position="150"/>
        <end position="173"/>
    </location>
</feature>
<proteinExistence type="inferred from homology"/>
<dbReference type="EMBL" id="JAGKQH010000013">
    <property type="protein sequence ID" value="KAG6584161.1"/>
    <property type="molecule type" value="Genomic_DNA"/>
</dbReference>
<feature type="compositionally biased region" description="Basic and acidic residues" evidence="5">
    <location>
        <begin position="290"/>
        <end position="300"/>
    </location>
</feature>
<dbReference type="PROSITE" id="PS50846">
    <property type="entry name" value="HMA_2"/>
    <property type="match status" value="2"/>
</dbReference>
<keyword evidence="8" id="KW-1185">Reference proteome</keyword>
<feature type="region of interest" description="Disordered" evidence="5">
    <location>
        <begin position="1"/>
        <end position="76"/>
    </location>
</feature>
<dbReference type="Pfam" id="PF00403">
    <property type="entry name" value="HMA"/>
    <property type="match status" value="2"/>
</dbReference>
<feature type="compositionally biased region" description="Gly residues" evidence="5">
    <location>
        <begin position="276"/>
        <end position="289"/>
    </location>
</feature>
<feature type="domain" description="HMA" evidence="6">
    <location>
        <begin position="75"/>
        <end position="139"/>
    </location>
</feature>
<evidence type="ECO:0000313" key="7">
    <source>
        <dbReference type="EMBL" id="KAG6584161.1"/>
    </source>
</evidence>
<dbReference type="PANTHER" id="PTHR46195">
    <property type="entry name" value="HEAVY METAL-ASSOCIATED ISOPRENYLATED PLANT PROTEIN 7"/>
    <property type="match status" value="1"/>
</dbReference>
<gene>
    <name evidence="7" type="primary">HIPP07</name>
    <name evidence="7" type="ORF">SDJN03_20093</name>
</gene>
<dbReference type="InterPro" id="IPR006121">
    <property type="entry name" value="HMA_dom"/>
</dbReference>
<feature type="compositionally biased region" description="Basic and acidic residues" evidence="5">
    <location>
        <begin position="1"/>
        <end position="11"/>
    </location>
</feature>
<feature type="compositionally biased region" description="Gly residues" evidence="5">
    <location>
        <begin position="301"/>
        <end position="313"/>
    </location>
</feature>
<evidence type="ECO:0000256" key="4">
    <source>
        <dbReference type="ARBA" id="ARBA00024045"/>
    </source>
</evidence>
<evidence type="ECO:0000256" key="1">
    <source>
        <dbReference type="ARBA" id="ARBA00022481"/>
    </source>
</evidence>
<dbReference type="PANTHER" id="PTHR46195:SF2">
    <property type="entry name" value="HEAVY METAL-ASSOCIATED ISOPRENYLATED PLANT PROTEIN 7"/>
    <property type="match status" value="1"/>
</dbReference>
<accession>A0AAV6MP11</accession>
<feature type="region of interest" description="Disordered" evidence="5">
    <location>
        <begin position="241"/>
        <end position="319"/>
    </location>
</feature>
<organism evidence="7 8">
    <name type="scientific">Cucurbita argyrosperma subsp. sororia</name>
    <dbReference type="NCBI Taxonomy" id="37648"/>
    <lineage>
        <taxon>Eukaryota</taxon>
        <taxon>Viridiplantae</taxon>
        <taxon>Streptophyta</taxon>
        <taxon>Embryophyta</taxon>
        <taxon>Tracheophyta</taxon>
        <taxon>Spermatophyta</taxon>
        <taxon>Magnoliopsida</taxon>
        <taxon>eudicotyledons</taxon>
        <taxon>Gunneridae</taxon>
        <taxon>Pentapetalae</taxon>
        <taxon>rosids</taxon>
        <taxon>fabids</taxon>
        <taxon>Cucurbitales</taxon>
        <taxon>Cucurbitaceae</taxon>
        <taxon>Cucurbiteae</taxon>
        <taxon>Cucurbita</taxon>
    </lineage>
</organism>
<evidence type="ECO:0000256" key="5">
    <source>
        <dbReference type="SAM" id="MobiDB-lite"/>
    </source>
</evidence>
<keyword evidence="2" id="KW-0479">Metal-binding</keyword>
<dbReference type="AlphaFoldDB" id="A0AAV6MP11"/>
<sequence length="365" mass="40169">MGEQAEKKKTMGESMAQEMEVQKPAPVDANVKEKEEESKPLEKSAPEKEDKKTEESKEGKEQQPTREEVPPPPPPPEIVLKVYMHCEGCARKVRRCLRGFEGVEDVITDCKTHKVVVKGEKADPLKVLNRIQRKSHRQVELLSPIPKPPSPEELKAAEEEQKEKPKPEEKKEEPPIVTVVLRVHMHCEACAQEIKKRILRMKGVDAVEPDLKGSQVSVTGAFDPPKLVEYVHKRTGKHAVIVKTDPEKKEKEGEAKEVKEEEKAGEESGKEKKGDGSGSGDGGGGGSGNGDEKESSKEAEGGGGGGGNGGEGKAGVEVAAEEERKVVELKKSEFYTHYPQRYAMEMYAYPPQIFSDENPNACSVM</sequence>
<dbReference type="Proteomes" id="UP000685013">
    <property type="component" value="Chromosome 13"/>
</dbReference>
<comment type="similarity">
    <text evidence="4">Belongs to the HIPP family.</text>
</comment>